<evidence type="ECO:0000256" key="5">
    <source>
        <dbReference type="ARBA" id="ARBA00022692"/>
    </source>
</evidence>
<dbReference type="PANTHER" id="PTHR30012:SF0">
    <property type="entry name" value="TYPE II SECRETION SYSTEM PROTEIN F-RELATED"/>
    <property type="match status" value="1"/>
</dbReference>
<evidence type="ECO:0000256" key="7">
    <source>
        <dbReference type="ARBA" id="ARBA00023136"/>
    </source>
</evidence>
<keyword evidence="5 8" id="KW-0812">Transmembrane</keyword>
<comment type="similarity">
    <text evidence="2">Belongs to the GSP F family.</text>
</comment>
<evidence type="ECO:0000313" key="10">
    <source>
        <dbReference type="EMBL" id="KKU68347.1"/>
    </source>
</evidence>
<dbReference type="FunFam" id="1.20.81.30:FF:000001">
    <property type="entry name" value="Type II secretion system protein F"/>
    <property type="match status" value="2"/>
</dbReference>
<evidence type="ECO:0000256" key="4">
    <source>
        <dbReference type="ARBA" id="ARBA00022519"/>
    </source>
</evidence>
<evidence type="ECO:0000259" key="9">
    <source>
        <dbReference type="Pfam" id="PF00482"/>
    </source>
</evidence>
<accession>A0A0G1SFY0</accession>
<reference evidence="10 11" key="1">
    <citation type="journal article" date="2015" name="Nature">
        <title>rRNA introns, odd ribosomes, and small enigmatic genomes across a large radiation of phyla.</title>
        <authorList>
            <person name="Brown C.T."/>
            <person name="Hug L.A."/>
            <person name="Thomas B.C."/>
            <person name="Sharon I."/>
            <person name="Castelle C.J."/>
            <person name="Singh A."/>
            <person name="Wilkins M.J."/>
            <person name="Williams K.H."/>
            <person name="Banfield J.F."/>
        </authorList>
    </citation>
    <scope>NUCLEOTIDE SEQUENCE [LARGE SCALE GENOMIC DNA]</scope>
</reference>
<dbReference type="GO" id="GO:0005886">
    <property type="term" value="C:plasma membrane"/>
    <property type="evidence" value="ECO:0007669"/>
    <property type="project" value="UniProtKB-SubCell"/>
</dbReference>
<feature type="domain" description="Type II secretion system protein GspF" evidence="9">
    <location>
        <begin position="63"/>
        <end position="185"/>
    </location>
</feature>
<dbReference type="InterPro" id="IPR003004">
    <property type="entry name" value="GspF/PilC"/>
</dbReference>
<feature type="domain" description="Type II secretion system protein GspF" evidence="9">
    <location>
        <begin position="266"/>
        <end position="387"/>
    </location>
</feature>
<evidence type="ECO:0000256" key="1">
    <source>
        <dbReference type="ARBA" id="ARBA00004429"/>
    </source>
</evidence>
<dbReference type="AlphaFoldDB" id="A0A0G1SFY0"/>
<evidence type="ECO:0000256" key="8">
    <source>
        <dbReference type="SAM" id="Phobius"/>
    </source>
</evidence>
<keyword evidence="7 8" id="KW-0472">Membrane</keyword>
<dbReference type="InterPro" id="IPR018076">
    <property type="entry name" value="T2SS_GspF_dom"/>
</dbReference>
<organism evidence="10 11">
    <name type="scientific">Candidatus Amesbacteria bacterium GW2011_GWA1_47_20</name>
    <dbReference type="NCBI Taxonomy" id="1618354"/>
    <lineage>
        <taxon>Bacteria</taxon>
        <taxon>Candidatus Amesiibacteriota</taxon>
    </lineage>
</organism>
<feature type="transmembrane region" description="Helical" evidence="8">
    <location>
        <begin position="368"/>
        <end position="389"/>
    </location>
</feature>
<dbReference type="PANTHER" id="PTHR30012">
    <property type="entry name" value="GENERAL SECRETION PATHWAY PROTEIN"/>
    <property type="match status" value="1"/>
</dbReference>
<sequence length="395" mass="42796">MKFRYKARDPHGLEIKGAMEAPDAKSAAAMLRDKKLLVISVSRELAEFNFGWGRVNPSEVTNFTRQLATMINAGLPITDALNLLRLQAGPALAPAVEQIMGDVQAGVSLSEAMSKHPKLFSKVYVALVKAGETAGVVETILTRLSDTLEKGRVFKGKVISAMIYPAIILIGMVAVMILMMVVVIPKLTEVYRQFDSQLPLATRIVVGVSDVFMHYWLLIAIGVFGAVGVMGGYMKTAAGRRWWDRLVYKFPVMGSLAKETMLTELTRTLALLVGSGVAIVEALNIVAGAVGNVIVEAEMRTIAKRVEKGFPLAVSFAEADSFPPIVGQMIAVGEETGKLDDVLAKLSTFFESESEQKVKNLTTALEPVILIVMALGVGFLMYAIIMPIYGITNKL</sequence>
<feature type="transmembrane region" description="Helical" evidence="8">
    <location>
        <begin position="162"/>
        <end position="184"/>
    </location>
</feature>
<comment type="caution">
    <text evidence="10">The sequence shown here is derived from an EMBL/GenBank/DDBJ whole genome shotgun (WGS) entry which is preliminary data.</text>
</comment>
<feature type="transmembrane region" description="Helical" evidence="8">
    <location>
        <begin position="215"/>
        <end position="234"/>
    </location>
</feature>
<evidence type="ECO:0000313" key="11">
    <source>
        <dbReference type="Proteomes" id="UP000034565"/>
    </source>
</evidence>
<keyword evidence="4" id="KW-0997">Cell inner membrane</keyword>
<comment type="subcellular location">
    <subcellularLocation>
        <location evidence="1">Cell inner membrane</location>
        <topology evidence="1">Multi-pass membrane protein</topology>
    </subcellularLocation>
</comment>
<keyword evidence="6 8" id="KW-1133">Transmembrane helix</keyword>
<keyword evidence="3" id="KW-1003">Cell membrane</keyword>
<evidence type="ECO:0000256" key="6">
    <source>
        <dbReference type="ARBA" id="ARBA00022989"/>
    </source>
</evidence>
<dbReference type="Gene3D" id="1.20.81.30">
    <property type="entry name" value="Type II secretion system (T2SS), domain F"/>
    <property type="match status" value="2"/>
</dbReference>
<dbReference type="PATRIC" id="fig|1618354.3.peg.689"/>
<dbReference type="PRINTS" id="PR00812">
    <property type="entry name" value="BCTERIALGSPF"/>
</dbReference>
<name>A0A0G1SFY0_9BACT</name>
<evidence type="ECO:0000256" key="3">
    <source>
        <dbReference type="ARBA" id="ARBA00022475"/>
    </source>
</evidence>
<gene>
    <name evidence="10" type="ORF">UX92_C0021G0009</name>
</gene>
<evidence type="ECO:0000256" key="2">
    <source>
        <dbReference type="ARBA" id="ARBA00005745"/>
    </source>
</evidence>
<dbReference type="Pfam" id="PF00482">
    <property type="entry name" value="T2SSF"/>
    <property type="match status" value="2"/>
</dbReference>
<dbReference type="EMBL" id="LCOA01000021">
    <property type="protein sequence ID" value="KKU68347.1"/>
    <property type="molecule type" value="Genomic_DNA"/>
</dbReference>
<protein>
    <submittedName>
        <fullName evidence="10">Type II secretion system F domain protein</fullName>
    </submittedName>
</protein>
<dbReference type="Proteomes" id="UP000034565">
    <property type="component" value="Unassembled WGS sequence"/>
</dbReference>
<dbReference type="InterPro" id="IPR042094">
    <property type="entry name" value="T2SS_GspF_sf"/>
</dbReference>
<dbReference type="GO" id="GO:0015628">
    <property type="term" value="P:protein secretion by the type II secretion system"/>
    <property type="evidence" value="ECO:0007669"/>
    <property type="project" value="TreeGrafter"/>
</dbReference>
<feature type="transmembrane region" description="Helical" evidence="8">
    <location>
        <begin position="269"/>
        <end position="295"/>
    </location>
</feature>
<proteinExistence type="inferred from homology"/>